<dbReference type="SUPFAM" id="SSF158745">
    <property type="entry name" value="LanC-like"/>
    <property type="match status" value="1"/>
</dbReference>
<dbReference type="Proteomes" id="UP000675781">
    <property type="component" value="Unassembled WGS sequence"/>
</dbReference>
<keyword evidence="3" id="KW-1185">Reference proteome</keyword>
<evidence type="ECO:0000313" key="3">
    <source>
        <dbReference type="Proteomes" id="UP000675781"/>
    </source>
</evidence>
<evidence type="ECO:0000259" key="1">
    <source>
        <dbReference type="PROSITE" id="PS50011"/>
    </source>
</evidence>
<proteinExistence type="predicted"/>
<reference evidence="2" key="1">
    <citation type="submission" date="2021-04" db="EMBL/GenBank/DDBJ databases">
        <title>Genome based classification of Actinospica acidithermotolerans sp. nov., an actinobacterium isolated from an Indonesian hot spring.</title>
        <authorList>
            <person name="Kusuma A.B."/>
            <person name="Putra K.E."/>
            <person name="Nafisah S."/>
            <person name="Loh J."/>
            <person name="Nouioui I."/>
            <person name="Goodfellow M."/>
        </authorList>
    </citation>
    <scope>NUCLEOTIDE SEQUENCE</scope>
    <source>
        <strain evidence="2">CSCA 57</strain>
    </source>
</reference>
<feature type="domain" description="Protein kinase" evidence="1">
    <location>
        <begin position="222"/>
        <end position="516"/>
    </location>
</feature>
<dbReference type="GO" id="GO:0005524">
    <property type="term" value="F:ATP binding"/>
    <property type="evidence" value="ECO:0007669"/>
    <property type="project" value="InterPro"/>
</dbReference>
<dbReference type="EMBL" id="JAGSOG010000061">
    <property type="protein sequence ID" value="MBR7834537.1"/>
    <property type="molecule type" value="Genomic_DNA"/>
</dbReference>
<dbReference type="PROSITE" id="PS50011">
    <property type="entry name" value="PROTEIN_KINASE_DOM"/>
    <property type="match status" value="1"/>
</dbReference>
<protein>
    <submittedName>
        <fullName evidence="2">Class III lanthionine synthetase LanKC</fullName>
    </submittedName>
</protein>
<dbReference type="SMART" id="SM00220">
    <property type="entry name" value="S_TKc"/>
    <property type="match status" value="1"/>
</dbReference>
<dbReference type="AlphaFoldDB" id="A0A941IQS6"/>
<dbReference type="GO" id="GO:0005975">
    <property type="term" value="P:carbohydrate metabolic process"/>
    <property type="evidence" value="ECO:0007669"/>
    <property type="project" value="InterPro"/>
</dbReference>
<dbReference type="InterPro" id="IPR007822">
    <property type="entry name" value="LANC-like"/>
</dbReference>
<name>A0A941IQS6_9ACTN</name>
<accession>A0A941IQS6</accession>
<dbReference type="Gene3D" id="1.50.10.10">
    <property type="match status" value="1"/>
</dbReference>
<dbReference type="Gene3D" id="1.10.510.10">
    <property type="entry name" value="Transferase(Phosphotransferase) domain 1"/>
    <property type="match status" value="1"/>
</dbReference>
<dbReference type="InterPro" id="IPR011009">
    <property type="entry name" value="Kinase-like_dom_sf"/>
</dbReference>
<dbReference type="SUPFAM" id="SSF56112">
    <property type="entry name" value="Protein kinase-like (PK-like)"/>
    <property type="match status" value="1"/>
</dbReference>
<dbReference type="NCBIfam" id="NF038151">
    <property type="entry name" value="lanthi_synth_III"/>
    <property type="match status" value="1"/>
</dbReference>
<sequence>MFDALDAALADGEYYAPFSTVRDPGTRFAPEAVADGWQGSGHDIWTVWTHPDISLAEQGWKIHVSARFARAQQVLDTVAQACFAERVPFKHLASTRFFLFLHHKHAPRQQAGKFCAVYPPDLATARRVLDRLADALAGEEGAYVLTDRRYRDSRTVHYRYGAFGSRSRLLPDGTREPLLRAGDGHDVVDRRLPAFVLPPGVADPFVEQETPVHHGQIIVGGYEILEVLQNSNAGGAYRARDARGGRTVFLKEARAHNGYTADGVSARERLRGEYGVLTVLHESAPGLGPEPLGYFDEWEHEFLVTEYLEGTPLRSWIGHNSPLIRADWAQRDVTGYFDACRRVLGSLDDALGSLHALGYRFGDLSPGNAIVTADGAARLVDFETVTPLTEPVAPVGTPGFVPPAEMLAELLADGADPALPDHYALGAVALSMFANLHSVAERAPGNLKLLRRDLAATVAPPVDLWARATAFYPIGSGDAATPEDVDADPLGALSRMARLAAAGLVAMAEPTRQEWVFPPPPAAFGTNTVCLGYGTAGVVYALLRAGVPIPDAVDKRLRRDAMTARGQLPPGLDAGLAGIARVLARLGHLDEALDLALLADEHRLTVVRATLAGGSAGVGLTWLDLYRRTGDDDCLDLAVAHGEWIAKLADPVPFLGRDDARGLFHGRSGLALFLHRLFEATGETGFLEAGCRLLHEELDRAMALDDGALSFSDDAVSRRAMPYFSVGSAGVGIVLTRYVHTQQAADERFAAALPLIVADTYKTCAMEGGLYTGLAGMAWFLAEHAELTADADDRARAVTVATGLLKYAVPHKSRPDAVRFLGTGSLRFSADLSSGSAGVLLAVRRILDGPADDLFG</sequence>
<dbReference type="InterPro" id="IPR057929">
    <property type="entry name" value="RamC_N"/>
</dbReference>
<dbReference type="InterPro" id="IPR012341">
    <property type="entry name" value="6hp_glycosidase-like_sf"/>
</dbReference>
<dbReference type="GO" id="GO:0004672">
    <property type="term" value="F:protein kinase activity"/>
    <property type="evidence" value="ECO:0007669"/>
    <property type="project" value="InterPro"/>
</dbReference>
<organism evidence="2 3">
    <name type="scientific">Actinospica durhamensis</name>
    <dbReference type="NCBI Taxonomy" id="1508375"/>
    <lineage>
        <taxon>Bacteria</taxon>
        <taxon>Bacillati</taxon>
        <taxon>Actinomycetota</taxon>
        <taxon>Actinomycetes</taxon>
        <taxon>Catenulisporales</taxon>
        <taxon>Actinospicaceae</taxon>
        <taxon>Actinospica</taxon>
    </lineage>
</organism>
<gene>
    <name evidence="2" type="primary">lanKC</name>
    <name evidence="2" type="ORF">KDL01_14785</name>
</gene>
<dbReference type="InterPro" id="IPR000719">
    <property type="entry name" value="Prot_kinase_dom"/>
</dbReference>
<dbReference type="GO" id="GO:0031179">
    <property type="term" value="P:peptide modification"/>
    <property type="evidence" value="ECO:0007669"/>
    <property type="project" value="InterPro"/>
</dbReference>
<dbReference type="RefSeq" id="WP_212529057.1">
    <property type="nucleotide sequence ID" value="NZ_JAGSOG010000061.1"/>
</dbReference>
<dbReference type="SMART" id="SM01260">
    <property type="entry name" value="LANC_like"/>
    <property type="match status" value="1"/>
</dbReference>
<dbReference type="Pfam" id="PF25816">
    <property type="entry name" value="RamC_N"/>
    <property type="match status" value="1"/>
</dbReference>
<dbReference type="InterPro" id="IPR053524">
    <property type="entry name" value="Aerial_hyphae_peptide-synth"/>
</dbReference>
<dbReference type="InterPro" id="IPR058053">
    <property type="entry name" value="RamC_C"/>
</dbReference>
<dbReference type="CDD" id="cd04791">
    <property type="entry name" value="LanC_SerThrkinase"/>
    <property type="match status" value="1"/>
</dbReference>
<evidence type="ECO:0000313" key="2">
    <source>
        <dbReference type="EMBL" id="MBR7834537.1"/>
    </source>
</evidence>
<comment type="caution">
    <text evidence="2">The sequence shown here is derived from an EMBL/GenBank/DDBJ whole genome shotgun (WGS) entry which is preliminary data.</text>
</comment>